<organism evidence="1 2">
    <name type="scientific">Panagrolaimus superbus</name>
    <dbReference type="NCBI Taxonomy" id="310955"/>
    <lineage>
        <taxon>Eukaryota</taxon>
        <taxon>Metazoa</taxon>
        <taxon>Ecdysozoa</taxon>
        <taxon>Nematoda</taxon>
        <taxon>Chromadorea</taxon>
        <taxon>Rhabditida</taxon>
        <taxon>Tylenchina</taxon>
        <taxon>Panagrolaimomorpha</taxon>
        <taxon>Panagrolaimoidea</taxon>
        <taxon>Panagrolaimidae</taxon>
        <taxon>Panagrolaimus</taxon>
    </lineage>
</organism>
<dbReference type="PANTHER" id="PTHR21435">
    <property type="entry name" value="MITOCHONDRIAL IMPORT INNER MEMBRANE TRANSLOCASE SUBUNIT TIM29"/>
    <property type="match status" value="1"/>
</dbReference>
<dbReference type="InterPro" id="IPR019322">
    <property type="entry name" value="TIMM29"/>
</dbReference>
<accession>A0A914XTR4</accession>
<dbReference type="PANTHER" id="PTHR21435:SF1">
    <property type="entry name" value="MITOCHONDRIAL IMPORT INNER MEMBRANE TRANSLOCASE SUBUNIT TIM29"/>
    <property type="match status" value="1"/>
</dbReference>
<protein>
    <submittedName>
        <fullName evidence="2">Ubiquinone biosynthesis protein</fullName>
    </submittedName>
</protein>
<name>A0A914XTR4_9BILA</name>
<sequence length="187" mass="21948">MSTALTQAVKKPNIFRRAGRSLIEYTKHVANDYKTVVIETVQDIPKHPIRSTIFTSTLGAIIAAVCTNPTEFQMWNRIAEWRIEMGLVPNSIHNTAADSALIERTELKNTNRYDYWNCLLFSLVTRRTYDRKVQLFAAQDSNLKDWPWDRFLNNLVDIGAFNRFWLLEKQFVDYDIKKEEFPEEEKP</sequence>
<dbReference type="AlphaFoldDB" id="A0A914XTR4"/>
<dbReference type="Proteomes" id="UP000887577">
    <property type="component" value="Unplaced"/>
</dbReference>
<proteinExistence type="predicted"/>
<dbReference type="GO" id="GO:0045039">
    <property type="term" value="P:protein insertion into mitochondrial inner membrane"/>
    <property type="evidence" value="ECO:0007669"/>
    <property type="project" value="TreeGrafter"/>
</dbReference>
<dbReference type="Pfam" id="PF10171">
    <property type="entry name" value="Tim29"/>
    <property type="match status" value="1"/>
</dbReference>
<dbReference type="WBParaSite" id="PSU_v2.g10360.t1">
    <property type="protein sequence ID" value="PSU_v2.g10360.t1"/>
    <property type="gene ID" value="PSU_v2.g10360"/>
</dbReference>
<evidence type="ECO:0000313" key="1">
    <source>
        <dbReference type="Proteomes" id="UP000887577"/>
    </source>
</evidence>
<evidence type="ECO:0000313" key="2">
    <source>
        <dbReference type="WBParaSite" id="PSU_v2.g10360.t1"/>
    </source>
</evidence>
<dbReference type="GO" id="GO:0042721">
    <property type="term" value="C:TIM22 mitochondrial import inner membrane insertion complex"/>
    <property type="evidence" value="ECO:0007669"/>
    <property type="project" value="InterPro"/>
</dbReference>
<reference evidence="2" key="1">
    <citation type="submission" date="2022-11" db="UniProtKB">
        <authorList>
            <consortium name="WormBaseParasite"/>
        </authorList>
    </citation>
    <scope>IDENTIFICATION</scope>
</reference>
<keyword evidence="1" id="KW-1185">Reference proteome</keyword>